<dbReference type="AlphaFoldDB" id="A0A1X7TZ66"/>
<dbReference type="EnsemblMetazoa" id="Aqu2.1.20814_001">
    <property type="protein sequence ID" value="Aqu2.1.20814_001"/>
    <property type="gene ID" value="Aqu2.1.20814"/>
</dbReference>
<proteinExistence type="inferred from homology"/>
<dbReference type="PANTHER" id="PTHR34639">
    <property type="entry name" value="PROTEIN FLATTOP"/>
    <property type="match status" value="1"/>
</dbReference>
<evidence type="ECO:0000256" key="3">
    <source>
        <dbReference type="SAM" id="MobiDB-lite"/>
    </source>
</evidence>
<dbReference type="GO" id="GO:0036064">
    <property type="term" value="C:ciliary basal body"/>
    <property type="evidence" value="ECO:0007669"/>
    <property type="project" value="TreeGrafter"/>
</dbReference>
<dbReference type="eggNOG" id="ENOG502S5M4">
    <property type="taxonomic scope" value="Eukaryota"/>
</dbReference>
<feature type="compositionally biased region" description="Polar residues" evidence="3">
    <location>
        <begin position="244"/>
        <end position="256"/>
    </location>
</feature>
<sequence>MSTNFSCNQFESAYKSNRLQNYEIPRQFKEYPSRRRGHTQFIANDKGHVLSEKWRSSVSPWGHFVGTWQAPRKPIKLQVKTKFMSQQMREKSRPSTAPASVAQQEGSKSPSTSQPEDLEKTKQIPGTEEQLSPGGSKKDALPSEQSLPCTPGEDGRRSNSAMSERPTAPTPSYISGSRKSQRLSSASPIEKGSIVSSRMQSAPSSRQQSSLGKKEGGGSPQPNESIVTSTSPDEHRPHSRQVSRESSGIGTSNGTRIYTPPTTVGGVGKGGRESSLRSSTAAESCTTARSNRKDVGIQCPSNNI</sequence>
<dbReference type="KEGG" id="aqu:100636593"/>
<gene>
    <name evidence="4" type="primary">100636593</name>
</gene>
<evidence type="ECO:0000256" key="1">
    <source>
        <dbReference type="ARBA" id="ARBA00009887"/>
    </source>
</evidence>
<dbReference type="CDD" id="cd23705">
    <property type="entry name" value="Flattop"/>
    <property type="match status" value="1"/>
</dbReference>
<feature type="region of interest" description="Disordered" evidence="3">
    <location>
        <begin position="81"/>
        <end position="304"/>
    </location>
</feature>
<dbReference type="Proteomes" id="UP000007879">
    <property type="component" value="Unassembled WGS sequence"/>
</dbReference>
<dbReference type="GO" id="GO:0044782">
    <property type="term" value="P:cilium organization"/>
    <property type="evidence" value="ECO:0007669"/>
    <property type="project" value="TreeGrafter"/>
</dbReference>
<evidence type="ECO:0000256" key="2">
    <source>
        <dbReference type="ARBA" id="ARBA00033306"/>
    </source>
</evidence>
<dbReference type="InParanoid" id="A0A1X7TZ66"/>
<dbReference type="FunCoup" id="A0A1X7TZ66">
    <property type="interactions" value="2"/>
</dbReference>
<comment type="similarity">
    <text evidence="1">Belongs to the Flattop family.</text>
</comment>
<evidence type="ECO:0000313" key="5">
    <source>
        <dbReference type="Proteomes" id="UP000007879"/>
    </source>
</evidence>
<dbReference type="InterPro" id="IPR038797">
    <property type="entry name" value="Fltp"/>
</dbReference>
<accession>A0A1X7TZ66</accession>
<keyword evidence="5" id="KW-1185">Reference proteome</keyword>
<protein>
    <recommendedName>
        <fullName evidence="2">Cilia- and flagella-associated protein 126</fullName>
    </recommendedName>
</protein>
<organism evidence="4">
    <name type="scientific">Amphimedon queenslandica</name>
    <name type="common">Sponge</name>
    <dbReference type="NCBI Taxonomy" id="400682"/>
    <lineage>
        <taxon>Eukaryota</taxon>
        <taxon>Metazoa</taxon>
        <taxon>Porifera</taxon>
        <taxon>Demospongiae</taxon>
        <taxon>Heteroscleromorpha</taxon>
        <taxon>Haplosclerida</taxon>
        <taxon>Niphatidae</taxon>
        <taxon>Amphimedon</taxon>
    </lineage>
</organism>
<reference evidence="4" key="2">
    <citation type="submission" date="2017-05" db="UniProtKB">
        <authorList>
            <consortium name="EnsemblMetazoa"/>
        </authorList>
    </citation>
    <scope>IDENTIFICATION</scope>
</reference>
<reference evidence="5" key="1">
    <citation type="journal article" date="2010" name="Nature">
        <title>The Amphimedon queenslandica genome and the evolution of animal complexity.</title>
        <authorList>
            <person name="Srivastava M."/>
            <person name="Simakov O."/>
            <person name="Chapman J."/>
            <person name="Fahey B."/>
            <person name="Gauthier M.E."/>
            <person name="Mitros T."/>
            <person name="Richards G.S."/>
            <person name="Conaco C."/>
            <person name="Dacre M."/>
            <person name="Hellsten U."/>
            <person name="Larroux C."/>
            <person name="Putnam N.H."/>
            <person name="Stanke M."/>
            <person name="Adamska M."/>
            <person name="Darling A."/>
            <person name="Degnan S.M."/>
            <person name="Oakley T.H."/>
            <person name="Plachetzki D.C."/>
            <person name="Zhai Y."/>
            <person name="Adamski M."/>
            <person name="Calcino A."/>
            <person name="Cummins S.F."/>
            <person name="Goodstein D.M."/>
            <person name="Harris C."/>
            <person name="Jackson D.J."/>
            <person name="Leys S.P."/>
            <person name="Shu S."/>
            <person name="Woodcroft B.J."/>
            <person name="Vervoort M."/>
            <person name="Kosik K.S."/>
            <person name="Manning G."/>
            <person name="Degnan B.M."/>
            <person name="Rokhsar D.S."/>
        </authorList>
    </citation>
    <scope>NUCLEOTIDE SEQUENCE [LARGE SCALE GENOMIC DNA]</scope>
</reference>
<dbReference type="Pfam" id="PF22611">
    <property type="entry name" value="CFAP126"/>
    <property type="match status" value="1"/>
</dbReference>
<evidence type="ECO:0000313" key="4">
    <source>
        <dbReference type="EnsemblMetazoa" id="Aqu2.1.20814_001"/>
    </source>
</evidence>
<dbReference type="EnsemblMetazoa" id="XM_003389351.3">
    <property type="protein sequence ID" value="XP_003389399.1"/>
    <property type="gene ID" value="LOC100636593"/>
</dbReference>
<dbReference type="STRING" id="400682.A0A1X7TZ66"/>
<feature type="compositionally biased region" description="Polar residues" evidence="3">
    <location>
        <begin position="194"/>
        <end position="211"/>
    </location>
</feature>
<feature type="compositionally biased region" description="Polar residues" evidence="3">
    <location>
        <begin position="94"/>
        <end position="115"/>
    </location>
</feature>
<dbReference type="OrthoDB" id="521617at2759"/>
<feature type="compositionally biased region" description="Polar residues" evidence="3">
    <location>
        <begin position="220"/>
        <end position="231"/>
    </location>
</feature>
<name>A0A1X7TZ66_AMPQE</name>
<dbReference type="PANTHER" id="PTHR34639:SF1">
    <property type="entry name" value="PROTEIN FLATTOP"/>
    <property type="match status" value="1"/>
</dbReference>
<feature type="compositionally biased region" description="Polar residues" evidence="3">
    <location>
        <begin position="170"/>
        <end position="187"/>
    </location>
</feature>
<feature type="compositionally biased region" description="Polar residues" evidence="3">
    <location>
        <begin position="276"/>
        <end position="289"/>
    </location>
</feature>